<dbReference type="PANTHER" id="PTHR33798">
    <property type="entry name" value="FLAVOPROTEIN OXYGENASE"/>
    <property type="match status" value="1"/>
</dbReference>
<keyword evidence="2" id="KW-0285">Flavoprotein</keyword>
<evidence type="ECO:0000256" key="1">
    <source>
        <dbReference type="ARBA" id="ARBA00001917"/>
    </source>
</evidence>
<dbReference type="SUPFAM" id="SSF50475">
    <property type="entry name" value="FMN-binding split barrel"/>
    <property type="match status" value="1"/>
</dbReference>
<evidence type="ECO:0000256" key="2">
    <source>
        <dbReference type="ARBA" id="ARBA00022630"/>
    </source>
</evidence>
<sequence>MIAWQLCKALRRMYTSSSELQYITELGGQQLLPVFNGSLPVSERLQLLRDKARAWSTFDVHSSESISIPLQFRRRTKVSVVNGHACFWKPTMHSGSIFPIVPKPLQQTIERDFSPDSLCSIPKQRQSDFDVLNVLMDPVQNLLAIVYATVVRDGGLVYDEAYYIDLVALDGDCTHPQAAGRTLFLSDLPKRKNFVTKSTKIEGFGRHVALRLFDDQLCIPSFTSRWWLHIWDWQHSTTSKCILSGPIVDPDFNEIDICFLGNDRFLVVNDDLKLYSIEDMSHQPRLLACFLLPASVVNLRCLTPTDDIASNSQPSQATWVSDPKHRLISLVTWNSELYFIISTRIFFEPDFVNSERTKIPWESWGPSNAHVVPHRFSCKLSVSGSRALYAFASGVELNDGLIVTEYRIHLMDFSPSAVKRHHEQGLGRMVNKPSNVENVKTDECITTSMPTLPSGVDGNLKNGQRFAMNIISEAFVENANATAVDAPPEFDEWALSGLTKEKCASRIKESTFSMECAIHTV</sequence>
<reference evidence="5" key="1">
    <citation type="journal article" date="2020" name="New Phytol.">
        <title>Comparative genomics reveals dynamic genome evolution in host specialist ectomycorrhizal fungi.</title>
        <authorList>
            <person name="Lofgren L.A."/>
            <person name="Nguyen N.H."/>
            <person name="Vilgalys R."/>
            <person name="Ruytinx J."/>
            <person name="Liao H.L."/>
            <person name="Branco S."/>
            <person name="Kuo A."/>
            <person name="LaButti K."/>
            <person name="Lipzen A."/>
            <person name="Andreopoulos W."/>
            <person name="Pangilinan J."/>
            <person name="Riley R."/>
            <person name="Hundley H."/>
            <person name="Na H."/>
            <person name="Barry K."/>
            <person name="Grigoriev I.V."/>
            <person name="Stajich J.E."/>
            <person name="Kennedy P.G."/>
        </authorList>
    </citation>
    <scope>NUCLEOTIDE SEQUENCE</scope>
    <source>
        <strain evidence="5">FC423</strain>
    </source>
</reference>
<dbReference type="GeneID" id="64702903"/>
<dbReference type="AlphaFoldDB" id="A0A9P7EYR1"/>
<organism evidence="5 6">
    <name type="scientific">Suillus discolor</name>
    <dbReference type="NCBI Taxonomy" id="1912936"/>
    <lineage>
        <taxon>Eukaryota</taxon>
        <taxon>Fungi</taxon>
        <taxon>Dikarya</taxon>
        <taxon>Basidiomycota</taxon>
        <taxon>Agaricomycotina</taxon>
        <taxon>Agaricomycetes</taxon>
        <taxon>Agaricomycetidae</taxon>
        <taxon>Boletales</taxon>
        <taxon>Suillineae</taxon>
        <taxon>Suillaceae</taxon>
        <taxon>Suillus</taxon>
    </lineage>
</organism>
<dbReference type="InterPro" id="IPR012349">
    <property type="entry name" value="Split_barrel_FMN-bd"/>
</dbReference>
<comment type="caution">
    <text evidence="5">The sequence shown here is derived from an EMBL/GenBank/DDBJ whole genome shotgun (WGS) entry which is preliminary data.</text>
</comment>
<dbReference type="EMBL" id="JABBWM010000069">
    <property type="protein sequence ID" value="KAG2096490.1"/>
    <property type="molecule type" value="Genomic_DNA"/>
</dbReference>
<comment type="similarity">
    <text evidence="4">Belongs to the flavoredoxin family.</text>
</comment>
<evidence type="ECO:0000256" key="3">
    <source>
        <dbReference type="ARBA" id="ARBA00022643"/>
    </source>
</evidence>
<evidence type="ECO:0000256" key="4">
    <source>
        <dbReference type="ARBA" id="ARBA00038054"/>
    </source>
</evidence>
<name>A0A9P7EYR1_9AGAM</name>
<dbReference type="Proteomes" id="UP000823399">
    <property type="component" value="Unassembled WGS sequence"/>
</dbReference>
<dbReference type="PANTHER" id="PTHR33798:SF5">
    <property type="entry name" value="FLAVIN REDUCTASE LIKE DOMAIN-CONTAINING PROTEIN"/>
    <property type="match status" value="1"/>
</dbReference>
<dbReference type="Gene3D" id="2.30.110.10">
    <property type="entry name" value="Electron Transport, Fmn-binding Protein, Chain A"/>
    <property type="match status" value="1"/>
</dbReference>
<keyword evidence="6" id="KW-1185">Reference proteome</keyword>
<proteinExistence type="inferred from homology"/>
<keyword evidence="3" id="KW-0288">FMN</keyword>
<protein>
    <submittedName>
        <fullName evidence="5">Uncharacterized protein</fullName>
    </submittedName>
</protein>
<gene>
    <name evidence="5" type="ORF">F5147DRAFT_763523</name>
</gene>
<comment type="cofactor">
    <cofactor evidence="1">
        <name>FMN</name>
        <dbReference type="ChEBI" id="CHEBI:58210"/>
    </cofactor>
</comment>
<evidence type="ECO:0000313" key="5">
    <source>
        <dbReference type="EMBL" id="KAG2096490.1"/>
    </source>
</evidence>
<accession>A0A9P7EYR1</accession>
<evidence type="ECO:0000313" key="6">
    <source>
        <dbReference type="Proteomes" id="UP000823399"/>
    </source>
</evidence>
<dbReference type="RefSeq" id="XP_041288213.1">
    <property type="nucleotide sequence ID" value="XM_041440644.1"/>
</dbReference>
<dbReference type="OrthoDB" id="2745718at2759"/>